<sequence>MAKEVELKQKIELKVSANCCEGCKRKVKKALRNVEGVLKTEIDHLQPKMTVVGNVNPQIIIKKLLKIGKHAELSSYEELKAEKKEIAEKKEAETVAVIKEKEKENNGCKQEKQPDSIDKITEKSKDMNTNASSNLQDMKKEDPPLSPHPEVDFTIYPDLDFGVQPMMHPYIYSNIKTNPQYCYIAQPQPCAVAVPCYAIPSYPAPPLFPTCVEEYYHSDKSSYRDQLPLLGSTEPIGDYFSDENTVGCHVM</sequence>
<name>A0ACB9PIX0_BAUVA</name>
<dbReference type="EMBL" id="CM039429">
    <property type="protein sequence ID" value="KAI4348416.1"/>
    <property type="molecule type" value="Genomic_DNA"/>
</dbReference>
<proteinExistence type="predicted"/>
<gene>
    <name evidence="1" type="ORF">L6164_009142</name>
</gene>
<dbReference type="Proteomes" id="UP000828941">
    <property type="component" value="Chromosome 4"/>
</dbReference>
<accession>A0ACB9PIX0</accession>
<organism evidence="1 2">
    <name type="scientific">Bauhinia variegata</name>
    <name type="common">Purple orchid tree</name>
    <name type="synonym">Phanera variegata</name>
    <dbReference type="NCBI Taxonomy" id="167791"/>
    <lineage>
        <taxon>Eukaryota</taxon>
        <taxon>Viridiplantae</taxon>
        <taxon>Streptophyta</taxon>
        <taxon>Embryophyta</taxon>
        <taxon>Tracheophyta</taxon>
        <taxon>Spermatophyta</taxon>
        <taxon>Magnoliopsida</taxon>
        <taxon>eudicotyledons</taxon>
        <taxon>Gunneridae</taxon>
        <taxon>Pentapetalae</taxon>
        <taxon>rosids</taxon>
        <taxon>fabids</taxon>
        <taxon>Fabales</taxon>
        <taxon>Fabaceae</taxon>
        <taxon>Cercidoideae</taxon>
        <taxon>Cercideae</taxon>
        <taxon>Bauhiniinae</taxon>
        <taxon>Bauhinia</taxon>
    </lineage>
</organism>
<evidence type="ECO:0000313" key="1">
    <source>
        <dbReference type="EMBL" id="KAI4348416.1"/>
    </source>
</evidence>
<reference evidence="1 2" key="1">
    <citation type="journal article" date="2022" name="DNA Res.">
        <title>Chromosomal-level genome assembly of the orchid tree Bauhinia variegata (Leguminosae; Cercidoideae) supports the allotetraploid origin hypothesis of Bauhinia.</title>
        <authorList>
            <person name="Zhong Y."/>
            <person name="Chen Y."/>
            <person name="Zheng D."/>
            <person name="Pang J."/>
            <person name="Liu Y."/>
            <person name="Luo S."/>
            <person name="Meng S."/>
            <person name="Qian L."/>
            <person name="Wei D."/>
            <person name="Dai S."/>
            <person name="Zhou R."/>
        </authorList>
    </citation>
    <scope>NUCLEOTIDE SEQUENCE [LARGE SCALE GENOMIC DNA]</scope>
    <source>
        <strain evidence="1">BV-YZ2020</strain>
    </source>
</reference>
<evidence type="ECO:0000313" key="2">
    <source>
        <dbReference type="Proteomes" id="UP000828941"/>
    </source>
</evidence>
<protein>
    <submittedName>
        <fullName evidence="1">Uncharacterized protein</fullName>
    </submittedName>
</protein>
<keyword evidence="2" id="KW-1185">Reference proteome</keyword>
<comment type="caution">
    <text evidence="1">The sequence shown here is derived from an EMBL/GenBank/DDBJ whole genome shotgun (WGS) entry which is preliminary data.</text>
</comment>